<organism evidence="2 3">
    <name type="scientific">Methanobrevibacter filiformis</name>
    <dbReference type="NCBI Taxonomy" id="55758"/>
    <lineage>
        <taxon>Archaea</taxon>
        <taxon>Methanobacteriati</taxon>
        <taxon>Methanobacteriota</taxon>
        <taxon>Methanomada group</taxon>
        <taxon>Methanobacteria</taxon>
        <taxon>Methanobacteriales</taxon>
        <taxon>Methanobacteriaceae</taxon>
        <taxon>Methanobrevibacter</taxon>
    </lineage>
</organism>
<dbReference type="Pfam" id="PF13304">
    <property type="entry name" value="AAA_21"/>
    <property type="match status" value="1"/>
</dbReference>
<comment type="caution">
    <text evidence="2">The sequence shown here is derived from an EMBL/GenBank/DDBJ whole genome shotgun (WGS) entry which is preliminary data.</text>
</comment>
<feature type="domain" description="ATPase AAA-type core" evidence="1">
    <location>
        <begin position="95"/>
        <end position="223"/>
    </location>
</feature>
<dbReference type="GO" id="GO:0016887">
    <property type="term" value="F:ATP hydrolysis activity"/>
    <property type="evidence" value="ECO:0007669"/>
    <property type="project" value="InterPro"/>
</dbReference>
<keyword evidence="3" id="KW-1185">Reference proteome</keyword>
<sequence>MHSQSNIKKDNFKTELVSDSELPIKIENIIPPVIINILEERFKETKEISLLQTPLGSFPMDWGSIFEDFKFYDIDPKKCKELTKINGNKQLKENGENLAVVIQNIVNNKDQKRKFLNLLKDLIPIVKDIDTEKLIDNNSLIFKVKEEYLENLEDFIPGWMISDGTSNIIALIVALYFTNSYLTLIEEPERNLHPKIISRLVQMMEEASKKKQVIVTTHNSEILKHTPLENILFISRDDDGFSTISKPVNNEDVKMFLDEEIGIEDLFIDDLLM</sequence>
<dbReference type="Proteomes" id="UP000077066">
    <property type="component" value="Unassembled WGS sequence"/>
</dbReference>
<dbReference type="GO" id="GO:0005524">
    <property type="term" value="F:ATP binding"/>
    <property type="evidence" value="ECO:0007669"/>
    <property type="project" value="InterPro"/>
</dbReference>
<reference evidence="2 3" key="1">
    <citation type="submission" date="2016-04" db="EMBL/GenBank/DDBJ databases">
        <title>Genome sequence of Methanobrevibacter filiformis DSM 11501.</title>
        <authorList>
            <person name="Poehlein A."/>
            <person name="Seedorf H."/>
            <person name="Daniel R."/>
        </authorList>
    </citation>
    <scope>NUCLEOTIDE SEQUENCE [LARGE SCALE GENOMIC DNA]</scope>
    <source>
        <strain evidence="2 3">DSM 11501</strain>
    </source>
</reference>
<dbReference type="OrthoDB" id="25344at2157"/>
<protein>
    <recommendedName>
        <fullName evidence="1">ATPase AAA-type core domain-containing protein</fullName>
    </recommendedName>
</protein>
<dbReference type="AlphaFoldDB" id="A0A166CVM2"/>
<evidence type="ECO:0000313" key="3">
    <source>
        <dbReference type="Proteomes" id="UP000077066"/>
    </source>
</evidence>
<dbReference type="STRING" id="55758.MBFIL_07840"/>
<evidence type="ECO:0000313" key="2">
    <source>
        <dbReference type="EMBL" id="KZX14909.1"/>
    </source>
</evidence>
<proteinExistence type="predicted"/>
<gene>
    <name evidence="2" type="ORF">MBFIL_07840</name>
</gene>
<dbReference type="InterPro" id="IPR003959">
    <property type="entry name" value="ATPase_AAA_core"/>
</dbReference>
<dbReference type="PATRIC" id="fig|55758.3.peg.876"/>
<name>A0A166CVM2_9EURY</name>
<dbReference type="PANTHER" id="PTHR40396:SF1">
    <property type="entry name" value="ATPASE AAA-TYPE CORE DOMAIN-CONTAINING PROTEIN"/>
    <property type="match status" value="1"/>
</dbReference>
<dbReference type="SUPFAM" id="SSF52540">
    <property type="entry name" value="P-loop containing nucleoside triphosphate hydrolases"/>
    <property type="match status" value="1"/>
</dbReference>
<evidence type="ECO:0000259" key="1">
    <source>
        <dbReference type="Pfam" id="PF13304"/>
    </source>
</evidence>
<dbReference type="PANTHER" id="PTHR40396">
    <property type="entry name" value="ATPASE-LIKE PROTEIN"/>
    <property type="match status" value="1"/>
</dbReference>
<dbReference type="InterPro" id="IPR027417">
    <property type="entry name" value="P-loop_NTPase"/>
</dbReference>
<dbReference type="RefSeq" id="WP_066971720.1">
    <property type="nucleotide sequence ID" value="NZ_LWMT01000120.1"/>
</dbReference>
<dbReference type="EMBL" id="LWMT01000120">
    <property type="protein sequence ID" value="KZX14909.1"/>
    <property type="molecule type" value="Genomic_DNA"/>
</dbReference>
<dbReference type="Gene3D" id="3.40.50.300">
    <property type="entry name" value="P-loop containing nucleotide triphosphate hydrolases"/>
    <property type="match status" value="1"/>
</dbReference>
<accession>A0A166CVM2</accession>